<feature type="domain" description="Cyclin C-terminal" evidence="3">
    <location>
        <begin position="245"/>
        <end position="367"/>
    </location>
</feature>
<dbReference type="InterPro" id="IPR006671">
    <property type="entry name" value="Cyclin_N"/>
</dbReference>
<reference evidence="4 5" key="1">
    <citation type="submission" date="2020-08" db="EMBL/GenBank/DDBJ databases">
        <authorList>
            <person name="Hejnol A."/>
        </authorList>
    </citation>
    <scope>NUCLEOTIDE SEQUENCE [LARGE SCALE GENOMIC DNA]</scope>
</reference>
<feature type="compositionally biased region" description="Polar residues" evidence="2">
    <location>
        <begin position="1"/>
        <end position="11"/>
    </location>
</feature>
<dbReference type="InterPro" id="IPR039361">
    <property type="entry name" value="Cyclin"/>
</dbReference>
<comment type="caution">
    <text evidence="4">The sequence shown here is derived from an EMBL/GenBank/DDBJ whole genome shotgun (WGS) entry which is preliminary data.</text>
</comment>
<dbReference type="SMART" id="SM01332">
    <property type="entry name" value="Cyclin_C"/>
    <property type="match status" value="1"/>
</dbReference>
<evidence type="ECO:0000256" key="1">
    <source>
        <dbReference type="ARBA" id="ARBA00023127"/>
    </source>
</evidence>
<keyword evidence="1" id="KW-0195">Cyclin</keyword>
<sequence length="394" mass="45379">MKKIQRMSNIENRSKGIGNGPEGKPSGINKRRALTDLTNSISRVSLTTPCDESSSTIDLEDDVFYNTQRGNPELVNNLFKPVKRKWSRSNSERQIIRCLVSNGYEDADLELDIFKYLKKKEKTLGSKISFSDADECRAELAKYREHVLNSMCDLQMKLPPYEDETFFIAVSLYDRVVERLWIHPEWRNVLLVGTICLNMAIKAVEQVHLSMRTVAKRCNFIKNVSFVRKTEMDILKSVDFDLFVPTPNDFTEFLLKLTLPKGRLMKIYKQMAIYICELSLYEDKLSDMDNLLRSSCAVYITRKILPTIEPTWNSNMEKLSGLSEYDLKPTVIVILELLLDEQFVQTKFIYTKYSSTNHSGISTYIIQSLAPSLRRLRDCLKNGSTTVPNKRLSA</sequence>
<dbReference type="Pfam" id="PF02984">
    <property type="entry name" value="Cyclin_C"/>
    <property type="match status" value="1"/>
</dbReference>
<protein>
    <submittedName>
        <fullName evidence="4">DgyrCDS12015</fullName>
    </submittedName>
</protein>
<keyword evidence="5" id="KW-1185">Reference proteome</keyword>
<feature type="region of interest" description="Disordered" evidence="2">
    <location>
        <begin position="1"/>
        <end position="29"/>
    </location>
</feature>
<dbReference type="Gene3D" id="1.10.472.10">
    <property type="entry name" value="Cyclin-like"/>
    <property type="match status" value="2"/>
</dbReference>
<proteinExistence type="predicted"/>
<evidence type="ECO:0000259" key="3">
    <source>
        <dbReference type="SMART" id="SM01332"/>
    </source>
</evidence>
<evidence type="ECO:0000313" key="5">
    <source>
        <dbReference type="Proteomes" id="UP000549394"/>
    </source>
</evidence>
<dbReference type="SUPFAM" id="SSF47954">
    <property type="entry name" value="Cyclin-like"/>
    <property type="match status" value="2"/>
</dbReference>
<dbReference type="AlphaFoldDB" id="A0A7I8W6F7"/>
<dbReference type="Pfam" id="PF00134">
    <property type="entry name" value="Cyclin_N"/>
    <property type="match status" value="1"/>
</dbReference>
<organism evidence="4 5">
    <name type="scientific">Dimorphilus gyrociliatus</name>
    <dbReference type="NCBI Taxonomy" id="2664684"/>
    <lineage>
        <taxon>Eukaryota</taxon>
        <taxon>Metazoa</taxon>
        <taxon>Spiralia</taxon>
        <taxon>Lophotrochozoa</taxon>
        <taxon>Annelida</taxon>
        <taxon>Polychaeta</taxon>
        <taxon>Polychaeta incertae sedis</taxon>
        <taxon>Dinophilidae</taxon>
        <taxon>Dimorphilus</taxon>
    </lineage>
</organism>
<dbReference type="PANTHER" id="PTHR10177">
    <property type="entry name" value="CYCLINS"/>
    <property type="match status" value="1"/>
</dbReference>
<evidence type="ECO:0000256" key="2">
    <source>
        <dbReference type="SAM" id="MobiDB-lite"/>
    </source>
</evidence>
<dbReference type="EMBL" id="CAJFCJ010000019">
    <property type="protein sequence ID" value="CAD5123692.1"/>
    <property type="molecule type" value="Genomic_DNA"/>
</dbReference>
<accession>A0A7I8W6F7</accession>
<evidence type="ECO:0000313" key="4">
    <source>
        <dbReference type="EMBL" id="CAD5123692.1"/>
    </source>
</evidence>
<gene>
    <name evidence="4" type="ORF">DGYR_LOCUS11345</name>
</gene>
<dbReference type="OrthoDB" id="769138at2759"/>
<dbReference type="Proteomes" id="UP000549394">
    <property type="component" value="Unassembled WGS sequence"/>
</dbReference>
<dbReference type="InterPro" id="IPR004367">
    <property type="entry name" value="Cyclin_C-dom"/>
</dbReference>
<name>A0A7I8W6F7_9ANNE</name>
<dbReference type="InterPro" id="IPR036915">
    <property type="entry name" value="Cyclin-like_sf"/>
</dbReference>